<dbReference type="SUPFAM" id="SSF47413">
    <property type="entry name" value="lambda repressor-like DNA-binding domains"/>
    <property type="match status" value="1"/>
</dbReference>
<dbReference type="PANTHER" id="PTHR40661">
    <property type="match status" value="1"/>
</dbReference>
<evidence type="ECO:0000256" key="2">
    <source>
        <dbReference type="ARBA" id="ARBA00023125"/>
    </source>
</evidence>
<dbReference type="SUPFAM" id="SSF51306">
    <property type="entry name" value="LexA/Signal peptidase"/>
    <property type="match status" value="1"/>
</dbReference>
<dbReference type="PANTHER" id="PTHR40661:SF1">
    <property type="entry name" value="HTH CRO_C1-TYPE DOMAIN-CONTAINING PROTEIN"/>
    <property type="match status" value="1"/>
</dbReference>
<dbReference type="Pfam" id="PF01381">
    <property type="entry name" value="HTH_3"/>
    <property type="match status" value="1"/>
</dbReference>
<dbReference type="InterPro" id="IPR039418">
    <property type="entry name" value="LexA-like"/>
</dbReference>
<evidence type="ECO:0000259" key="4">
    <source>
        <dbReference type="PROSITE" id="PS50943"/>
    </source>
</evidence>
<dbReference type="CDD" id="cd06529">
    <property type="entry name" value="S24_LexA-like"/>
    <property type="match status" value="1"/>
</dbReference>
<reference evidence="5 6" key="1">
    <citation type="submission" date="2019-09" db="EMBL/GenBank/DDBJ databases">
        <title>Complete genome sequence of Sporolactobacillus terrae 70-3.</title>
        <authorList>
            <person name="Tanaka N."/>
            <person name="Shiwa Y."/>
            <person name="Fujita N."/>
            <person name="Tanasupawat S."/>
        </authorList>
    </citation>
    <scope>NUCLEOTIDE SEQUENCE [LARGE SCALE GENOMIC DNA]</scope>
    <source>
        <strain evidence="5 6">70-3</strain>
    </source>
</reference>
<keyword evidence="3" id="KW-0804">Transcription</keyword>
<evidence type="ECO:0000313" key="6">
    <source>
        <dbReference type="Proteomes" id="UP000326951"/>
    </source>
</evidence>
<dbReference type="Gene3D" id="1.10.260.40">
    <property type="entry name" value="lambda repressor-like DNA-binding domains"/>
    <property type="match status" value="1"/>
</dbReference>
<dbReference type="AlphaFoldDB" id="A0A5K7WXT2"/>
<accession>A0A5K7WXT2</accession>
<evidence type="ECO:0000256" key="3">
    <source>
        <dbReference type="ARBA" id="ARBA00023163"/>
    </source>
</evidence>
<dbReference type="InterPro" id="IPR010982">
    <property type="entry name" value="Lambda_DNA-bd_dom_sf"/>
</dbReference>
<feature type="domain" description="HTH cro/C1-type" evidence="4">
    <location>
        <begin position="11"/>
        <end position="65"/>
    </location>
</feature>
<dbReference type="InterPro" id="IPR036286">
    <property type="entry name" value="LexA/Signal_pep-like_sf"/>
</dbReference>
<keyword evidence="2" id="KW-0238">DNA-binding</keyword>
<dbReference type="InterPro" id="IPR001387">
    <property type="entry name" value="Cro/C1-type_HTH"/>
</dbReference>
<sequence>MKSGKEVISDIIKRRELKGYSAAELARRVGISRAAQSRYEKGERSFPVNDIDKYAIALDTTVEELLGLTKEINKKEKLDEKETNIIIPLYGDIAAGALSTLNGVIEKDVTYISIPVQFFNGHSRVGAFALHVNGESMNKIIPNRSYVICLPLEKANLSDGQIVIFSHDGEYSMKRFINNAEDEVLIFRPESNDPKFRDIVIDYHTTRDLKIYAKVIGYYVNLGE</sequence>
<evidence type="ECO:0000256" key="1">
    <source>
        <dbReference type="ARBA" id="ARBA00023015"/>
    </source>
</evidence>
<dbReference type="Pfam" id="PF00717">
    <property type="entry name" value="Peptidase_S24"/>
    <property type="match status" value="1"/>
</dbReference>
<dbReference type="CDD" id="cd00093">
    <property type="entry name" value="HTH_XRE"/>
    <property type="match status" value="1"/>
</dbReference>
<dbReference type="PROSITE" id="PS50943">
    <property type="entry name" value="HTH_CROC1"/>
    <property type="match status" value="1"/>
</dbReference>
<dbReference type="SMART" id="SM00530">
    <property type="entry name" value="HTH_XRE"/>
    <property type="match status" value="1"/>
</dbReference>
<protein>
    <recommendedName>
        <fullName evidence="4">HTH cro/C1-type domain-containing protein</fullName>
    </recommendedName>
</protein>
<dbReference type="Gene3D" id="2.10.109.10">
    <property type="entry name" value="Umud Fragment, subunit A"/>
    <property type="match status" value="1"/>
</dbReference>
<dbReference type="EMBL" id="AP021853">
    <property type="protein sequence ID" value="BBN99197.1"/>
    <property type="molecule type" value="Genomic_DNA"/>
</dbReference>
<gene>
    <name evidence="5" type="ORF">St703_19020</name>
</gene>
<organism evidence="5 6">
    <name type="scientific">Sporolactobacillus terrae</name>
    <dbReference type="NCBI Taxonomy" id="269673"/>
    <lineage>
        <taxon>Bacteria</taxon>
        <taxon>Bacillati</taxon>
        <taxon>Bacillota</taxon>
        <taxon>Bacilli</taxon>
        <taxon>Bacillales</taxon>
        <taxon>Sporolactobacillaceae</taxon>
        <taxon>Sporolactobacillus</taxon>
    </lineage>
</organism>
<dbReference type="InterPro" id="IPR015927">
    <property type="entry name" value="Peptidase_S24_S26A/B/C"/>
</dbReference>
<keyword evidence="1" id="KW-0805">Transcription regulation</keyword>
<evidence type="ECO:0000313" key="5">
    <source>
        <dbReference type="EMBL" id="BBN99197.1"/>
    </source>
</evidence>
<dbReference type="RefSeq" id="WP_152080573.1">
    <property type="nucleotide sequence ID" value="NZ_AP021853.1"/>
</dbReference>
<name>A0A5K7WXT2_9BACL</name>
<proteinExistence type="predicted"/>
<dbReference type="Proteomes" id="UP000326951">
    <property type="component" value="Chromosome"/>
</dbReference>
<dbReference type="GO" id="GO:0003677">
    <property type="term" value="F:DNA binding"/>
    <property type="evidence" value="ECO:0007669"/>
    <property type="project" value="UniProtKB-KW"/>
</dbReference>